<dbReference type="InterPro" id="IPR049883">
    <property type="entry name" value="NOTCH1_EGF-like"/>
</dbReference>
<dbReference type="AlphaFoldDB" id="A0A8C4SXL7"/>
<dbReference type="PROSITE" id="PS00010">
    <property type="entry name" value="ASX_HYDROXYL"/>
    <property type="match status" value="1"/>
</dbReference>
<comment type="subcellular location">
    <subcellularLocation>
        <location evidence="1">Membrane</location>
        <topology evidence="1">Single-pass type I membrane protein</topology>
    </subcellularLocation>
</comment>
<dbReference type="GO" id="GO:0030246">
    <property type="term" value="F:carbohydrate binding"/>
    <property type="evidence" value="ECO:0007669"/>
    <property type="project" value="UniProtKB-KW"/>
</dbReference>
<keyword evidence="7" id="KW-0677">Repeat</keyword>
<gene>
    <name evidence="15" type="primary">LOC114666105</name>
</gene>
<dbReference type="Proteomes" id="UP000694620">
    <property type="component" value="Chromosome 15"/>
</dbReference>
<evidence type="ECO:0000256" key="9">
    <source>
        <dbReference type="ARBA" id="ARBA00023136"/>
    </source>
</evidence>
<dbReference type="Ensembl" id="ENSECRT00000024370.1">
    <property type="protein sequence ID" value="ENSECRP00000023847.1"/>
    <property type="gene ID" value="ENSECRG00000016006.1"/>
</dbReference>
<dbReference type="GO" id="GO:0016020">
    <property type="term" value="C:membrane"/>
    <property type="evidence" value="ECO:0007669"/>
    <property type="project" value="UniProtKB-SubCell"/>
</dbReference>
<evidence type="ECO:0000256" key="10">
    <source>
        <dbReference type="ARBA" id="ARBA00023157"/>
    </source>
</evidence>
<dbReference type="PROSITE" id="PS01187">
    <property type="entry name" value="EGF_CA"/>
    <property type="match status" value="1"/>
</dbReference>
<feature type="signal peptide" evidence="12">
    <location>
        <begin position="1"/>
        <end position="21"/>
    </location>
</feature>
<keyword evidence="5 12" id="KW-0732">Signal</keyword>
<keyword evidence="10" id="KW-1015">Disulfide bond</keyword>
<dbReference type="GO" id="GO:0005509">
    <property type="term" value="F:calcium ion binding"/>
    <property type="evidence" value="ECO:0007669"/>
    <property type="project" value="InterPro"/>
</dbReference>
<evidence type="ECO:0000256" key="3">
    <source>
        <dbReference type="ARBA" id="ARBA00022553"/>
    </source>
</evidence>
<dbReference type="CDD" id="cd00054">
    <property type="entry name" value="EGF_CA"/>
    <property type="match status" value="1"/>
</dbReference>
<dbReference type="SUPFAM" id="SSF57184">
    <property type="entry name" value="Growth factor receptor domain"/>
    <property type="match status" value="1"/>
</dbReference>
<feature type="domain" description="C-type lectin" evidence="14">
    <location>
        <begin position="33"/>
        <end position="145"/>
    </location>
</feature>
<dbReference type="Gene3D" id="3.10.100.10">
    <property type="entry name" value="Mannose-Binding Protein A, subunit A"/>
    <property type="match status" value="1"/>
</dbReference>
<dbReference type="GeneTree" id="ENSGT00940000156996"/>
<dbReference type="InterPro" id="IPR000742">
    <property type="entry name" value="EGF"/>
</dbReference>
<evidence type="ECO:0000256" key="11">
    <source>
        <dbReference type="PROSITE-ProRule" id="PRU00076"/>
    </source>
</evidence>
<dbReference type="SMART" id="SM00181">
    <property type="entry name" value="EGF"/>
    <property type="match status" value="3"/>
</dbReference>
<dbReference type="InterPro" id="IPR009030">
    <property type="entry name" value="Growth_fac_rcpt_cys_sf"/>
</dbReference>
<dbReference type="InterPro" id="IPR018097">
    <property type="entry name" value="EGF_Ca-bd_CS"/>
</dbReference>
<comment type="caution">
    <text evidence="11">Lacks conserved residue(s) required for the propagation of feature annotation.</text>
</comment>
<keyword evidence="2 11" id="KW-0245">EGF-like domain</keyword>
<evidence type="ECO:0000259" key="13">
    <source>
        <dbReference type="PROSITE" id="PS50026"/>
    </source>
</evidence>
<reference evidence="15" key="3">
    <citation type="submission" date="2025-09" db="UniProtKB">
        <authorList>
            <consortium name="Ensembl"/>
        </authorList>
    </citation>
    <scope>IDENTIFICATION</scope>
</reference>
<feature type="domain" description="EGF-like" evidence="13">
    <location>
        <begin position="276"/>
        <end position="313"/>
    </location>
</feature>
<accession>A0A8C4SXL7</accession>
<evidence type="ECO:0000313" key="16">
    <source>
        <dbReference type="Proteomes" id="UP000694620"/>
    </source>
</evidence>
<dbReference type="FunFam" id="2.10.25.10:FF:000068">
    <property type="entry name" value="Latent transforming growth factor beta binding protein 3"/>
    <property type="match status" value="1"/>
</dbReference>
<protein>
    <submittedName>
        <fullName evidence="15">Thrombomodulin-like</fullName>
    </submittedName>
</protein>
<feature type="chain" id="PRO_5034830411" evidence="12">
    <location>
        <begin position="22"/>
        <end position="499"/>
    </location>
</feature>
<keyword evidence="3" id="KW-0597">Phosphoprotein</keyword>
<dbReference type="PANTHER" id="PTHR14789">
    <property type="entry name" value="CHONDROLECTIN VARIANT CHODLFDELTAE"/>
    <property type="match status" value="1"/>
</dbReference>
<keyword evidence="8" id="KW-1133">Transmembrane helix</keyword>
<evidence type="ECO:0000313" key="15">
    <source>
        <dbReference type="Ensembl" id="ENSECRP00000023847.1"/>
    </source>
</evidence>
<keyword evidence="4" id="KW-0812">Transmembrane</keyword>
<dbReference type="SUPFAM" id="SSF56436">
    <property type="entry name" value="C-type lectin-like"/>
    <property type="match status" value="1"/>
</dbReference>
<sequence length="499" mass="55291">SGEMTSLVLTLPLLMCQQTYLTLNKVTKVVLCSRNTCYMIHQGAADFHTANTTCSHRGGHLMTVQSTVHSDIISILMENLQGRFWIGLELPAGCCGDPSKALRGYQWVTGEEATDFSQWRTQDSSECGHQCVSISKDQLWEESSCLEVADGFLCEYNFNETCRAPEMEGFSLTCHTLLGFQMMDTAQLPPGTIAIIPCDSQHENDGCSHICEMEGSEAKCMCPEGLQLEGSQVTCETPDPCRNHPCEHLCVSRLQSYTCLCREGYLLDEDGLGCRDQDECLVQSICTPGQVCVNTPGSFRCTCPPGYVMVNGECEDPSRVEHVFISTFCRLWSYNTNGGLTGGCCDDGYSLSSEGFSCTPSNHENGDGLLPTTAHPSVRNVMATQEMSLSASSLLEMLRSSVPWIGAPCQKNDQKMGMEDQPFFKDGNKPLHWMLGMMDQLSEQISFPGRTAYHIMCVRLQLMWLDGITSRFVLLWSIKMAGSRNQQVCLQFSILVYTL</sequence>
<dbReference type="PRINTS" id="PR00907">
    <property type="entry name" value="THRMBOMODULN"/>
</dbReference>
<evidence type="ECO:0000256" key="12">
    <source>
        <dbReference type="SAM" id="SignalP"/>
    </source>
</evidence>
<dbReference type="SMART" id="SM00034">
    <property type="entry name" value="CLECT"/>
    <property type="match status" value="1"/>
</dbReference>
<evidence type="ECO:0000256" key="7">
    <source>
        <dbReference type="ARBA" id="ARBA00022737"/>
    </source>
</evidence>
<evidence type="ECO:0000256" key="1">
    <source>
        <dbReference type="ARBA" id="ARBA00004479"/>
    </source>
</evidence>
<dbReference type="Pfam" id="PF00059">
    <property type="entry name" value="Lectin_C"/>
    <property type="match status" value="1"/>
</dbReference>
<keyword evidence="6" id="KW-0430">Lectin</keyword>
<dbReference type="PROSITE" id="PS50041">
    <property type="entry name" value="C_TYPE_LECTIN_2"/>
    <property type="match status" value="1"/>
</dbReference>
<evidence type="ECO:0000259" key="14">
    <source>
        <dbReference type="PROSITE" id="PS50041"/>
    </source>
</evidence>
<evidence type="ECO:0000256" key="8">
    <source>
        <dbReference type="ARBA" id="ARBA00022989"/>
    </source>
</evidence>
<dbReference type="SMART" id="SM00179">
    <property type="entry name" value="EGF_CA"/>
    <property type="match status" value="2"/>
</dbReference>
<evidence type="ECO:0000256" key="5">
    <source>
        <dbReference type="ARBA" id="ARBA00022729"/>
    </source>
</evidence>
<organism evidence="15 16">
    <name type="scientific">Erpetoichthys calabaricus</name>
    <name type="common">Rope fish</name>
    <name type="synonym">Calamoichthys calabaricus</name>
    <dbReference type="NCBI Taxonomy" id="27687"/>
    <lineage>
        <taxon>Eukaryota</taxon>
        <taxon>Metazoa</taxon>
        <taxon>Chordata</taxon>
        <taxon>Craniata</taxon>
        <taxon>Vertebrata</taxon>
        <taxon>Euteleostomi</taxon>
        <taxon>Actinopterygii</taxon>
        <taxon>Polypteriformes</taxon>
        <taxon>Polypteridae</taxon>
        <taxon>Erpetoichthys</taxon>
    </lineage>
</organism>
<dbReference type="PANTHER" id="PTHR14789:SF9">
    <property type="entry name" value="THROMBOMODULIN"/>
    <property type="match status" value="1"/>
</dbReference>
<dbReference type="InterPro" id="IPR051505">
    <property type="entry name" value="C-type_lectin_domain"/>
</dbReference>
<dbReference type="InterPro" id="IPR016186">
    <property type="entry name" value="C-type_lectin-like/link_sf"/>
</dbReference>
<proteinExistence type="predicted"/>
<evidence type="ECO:0000256" key="6">
    <source>
        <dbReference type="ARBA" id="ARBA00022734"/>
    </source>
</evidence>
<dbReference type="InterPro" id="IPR001881">
    <property type="entry name" value="EGF-like_Ca-bd_dom"/>
</dbReference>
<name>A0A8C4SXL7_ERPCA</name>
<dbReference type="Gene3D" id="2.10.25.10">
    <property type="entry name" value="Laminin"/>
    <property type="match status" value="3"/>
</dbReference>
<dbReference type="InterPro" id="IPR001304">
    <property type="entry name" value="C-type_lectin-like"/>
</dbReference>
<reference evidence="15" key="1">
    <citation type="submission" date="2021-06" db="EMBL/GenBank/DDBJ databases">
        <authorList>
            <consortium name="Wellcome Sanger Institute Data Sharing"/>
        </authorList>
    </citation>
    <scope>NUCLEOTIDE SEQUENCE [LARGE SCALE GENOMIC DNA]</scope>
</reference>
<evidence type="ECO:0000256" key="4">
    <source>
        <dbReference type="ARBA" id="ARBA00022692"/>
    </source>
</evidence>
<dbReference type="InterPro" id="IPR016187">
    <property type="entry name" value="CTDL_fold"/>
</dbReference>
<keyword evidence="16" id="KW-1185">Reference proteome</keyword>
<dbReference type="Pfam" id="PF07645">
    <property type="entry name" value="EGF_CA"/>
    <property type="match status" value="1"/>
</dbReference>
<dbReference type="PROSITE" id="PS50026">
    <property type="entry name" value="EGF_3"/>
    <property type="match status" value="1"/>
</dbReference>
<dbReference type="InterPro" id="IPR000152">
    <property type="entry name" value="EGF-type_Asp/Asn_hydroxyl_site"/>
</dbReference>
<keyword evidence="9" id="KW-0472">Membrane</keyword>
<evidence type="ECO:0000256" key="2">
    <source>
        <dbReference type="ARBA" id="ARBA00022536"/>
    </source>
</evidence>
<reference evidence="15" key="2">
    <citation type="submission" date="2025-08" db="UniProtKB">
        <authorList>
            <consortium name="Ensembl"/>
        </authorList>
    </citation>
    <scope>IDENTIFICATION</scope>
</reference>